<keyword evidence="4" id="KW-1185">Reference proteome</keyword>
<dbReference type="PANTHER" id="PTHR21456:SF1">
    <property type="entry name" value="C2 NT-TYPE DOMAIN-CONTAINING PROTEIN"/>
    <property type="match status" value="1"/>
</dbReference>
<evidence type="ECO:0000313" key="3">
    <source>
        <dbReference type="EMBL" id="CUS15799.1"/>
    </source>
</evidence>
<organism evidence="3 4">
    <name type="scientific">Tuber aestivum</name>
    <name type="common">summer truffle</name>
    <dbReference type="NCBI Taxonomy" id="59557"/>
    <lineage>
        <taxon>Eukaryota</taxon>
        <taxon>Fungi</taxon>
        <taxon>Dikarya</taxon>
        <taxon>Ascomycota</taxon>
        <taxon>Pezizomycotina</taxon>
        <taxon>Pezizomycetes</taxon>
        <taxon>Pezizales</taxon>
        <taxon>Tuberaceae</taxon>
        <taxon>Tuber</taxon>
    </lineage>
</organism>
<feature type="compositionally biased region" description="Low complexity" evidence="1">
    <location>
        <begin position="31"/>
        <end position="44"/>
    </location>
</feature>
<gene>
    <name evidence="3" type="ORF">GSTUAT00000076001</name>
</gene>
<feature type="compositionally biased region" description="Basic and acidic residues" evidence="1">
    <location>
        <begin position="346"/>
        <end position="357"/>
    </location>
</feature>
<proteinExistence type="predicted"/>
<feature type="region of interest" description="Disordered" evidence="1">
    <location>
        <begin position="306"/>
        <end position="383"/>
    </location>
</feature>
<evidence type="ECO:0000313" key="4">
    <source>
        <dbReference type="Proteomes" id="UP001412239"/>
    </source>
</evidence>
<accession>A0A292Q7T9</accession>
<dbReference type="EMBL" id="LN890943">
    <property type="protein sequence ID" value="CUS15799.1"/>
    <property type="molecule type" value="Genomic_DNA"/>
</dbReference>
<dbReference type="PANTHER" id="PTHR21456">
    <property type="entry name" value="FAMILY WITH SEQUENCE SIMILARITY 102"/>
    <property type="match status" value="1"/>
</dbReference>
<evidence type="ECO:0000259" key="2">
    <source>
        <dbReference type="PROSITE" id="PS51840"/>
    </source>
</evidence>
<sequence>MQSLGMPSSYSILFSPATSTEQTTTFPMAGPTPSSTFSSASSSSSSLRPLRRALLTSDLSFDGLIVPRNRRPKFDLTLEIHDLNNVPLVSGQAYVKWHISGTARSDFRGRTNKENIKEHKVNWHYAQVCSNVRMTVDRSGMLQELPIVFEVMQEYAGARERIILGSVTLNLAEYTRVNKETRRYLMQDSKINSTLKVSISLKQVGGDSNFESPMLRGAQVFGGIAGIIGESQNQEDTGIATVATYQKREASAIQDMYRCTLAASWQLQAGELHPEECIEDIFAGGDGWTPKSERCRVGKAKSVRYEGGLSRGGKGSDSDSLSAVSAGATSGTSSSTNHAAVRGHANTKDARRQKEGDTLSIMSNLTGPKVERKQSGRSTRSARSAYEVDELRAREDLVSWRMPSAVRFLS</sequence>
<feature type="region of interest" description="Disordered" evidence="1">
    <location>
        <begin position="21"/>
        <end position="44"/>
    </location>
</feature>
<protein>
    <recommendedName>
        <fullName evidence="2">C2 NT-type domain-containing protein</fullName>
    </recommendedName>
</protein>
<dbReference type="AlphaFoldDB" id="A0A292Q7T9"/>
<reference evidence="3" key="1">
    <citation type="submission" date="2015-10" db="EMBL/GenBank/DDBJ databases">
        <authorList>
            <person name="Regsiter A."/>
            <person name="william w."/>
        </authorList>
    </citation>
    <scope>NUCLEOTIDE SEQUENCE</scope>
    <source>
        <strain evidence="3">Montdore</strain>
    </source>
</reference>
<dbReference type="InterPro" id="IPR039931">
    <property type="entry name" value="EEIG1/2-like"/>
</dbReference>
<dbReference type="Proteomes" id="UP001412239">
    <property type="component" value="Unassembled WGS sequence"/>
</dbReference>
<dbReference type="InterPro" id="IPR019448">
    <property type="entry name" value="NT-C2"/>
</dbReference>
<feature type="compositionally biased region" description="Low complexity" evidence="1">
    <location>
        <begin position="320"/>
        <end position="336"/>
    </location>
</feature>
<dbReference type="PROSITE" id="PS51840">
    <property type="entry name" value="C2_NT"/>
    <property type="match status" value="1"/>
</dbReference>
<name>A0A292Q7T9_9PEZI</name>
<feature type="domain" description="C2 NT-type" evidence="2">
    <location>
        <begin position="64"/>
        <end position="203"/>
    </location>
</feature>
<evidence type="ECO:0000256" key="1">
    <source>
        <dbReference type="SAM" id="MobiDB-lite"/>
    </source>
</evidence>
<dbReference type="Pfam" id="PF10358">
    <property type="entry name" value="NT-C2"/>
    <property type="match status" value="1"/>
</dbReference>